<comment type="similarity">
    <text evidence="1 6">Belongs to the RNase T2 family.</text>
</comment>
<dbReference type="EC" id="4.6.1.19" evidence="2"/>
<dbReference type="PROSITE" id="PS00531">
    <property type="entry name" value="RNASE_T2_2"/>
    <property type="match status" value="1"/>
</dbReference>
<dbReference type="Proteomes" id="UP000308549">
    <property type="component" value="Unassembled WGS sequence"/>
</dbReference>
<evidence type="ECO:0000256" key="5">
    <source>
        <dbReference type="PIRSR" id="PIRSR633697-1"/>
    </source>
</evidence>
<feature type="active site" evidence="5">
    <location>
        <position position="58"/>
    </location>
</feature>
<dbReference type="PANTHER" id="PTHR11240:SF17">
    <property type="entry name" value="RIBONUCLEASE T2"/>
    <property type="match status" value="1"/>
</dbReference>
<feature type="active site" evidence="5">
    <location>
        <position position="139"/>
    </location>
</feature>
<dbReference type="Gene3D" id="3.90.730.10">
    <property type="entry name" value="Ribonuclease T2-like"/>
    <property type="match status" value="1"/>
</dbReference>
<evidence type="ECO:0000256" key="6">
    <source>
        <dbReference type="RuleBase" id="RU004328"/>
    </source>
</evidence>
<keyword evidence="9" id="KW-1185">Reference proteome</keyword>
<dbReference type="GO" id="GO:0005576">
    <property type="term" value="C:extracellular region"/>
    <property type="evidence" value="ECO:0007669"/>
    <property type="project" value="TreeGrafter"/>
</dbReference>
<name>A0A4U0U3I0_9PEZI</name>
<dbReference type="SUPFAM" id="SSF55895">
    <property type="entry name" value="Ribonuclease Rh-like"/>
    <property type="match status" value="1"/>
</dbReference>
<keyword evidence="3" id="KW-0378">Hydrolase</keyword>
<evidence type="ECO:0000256" key="3">
    <source>
        <dbReference type="ARBA" id="ARBA00022759"/>
    </source>
</evidence>
<protein>
    <recommendedName>
        <fullName evidence="2">ribonuclease T2</fullName>
        <ecNumber evidence="2">4.6.1.19</ecNumber>
    </recommendedName>
</protein>
<evidence type="ECO:0000256" key="1">
    <source>
        <dbReference type="ARBA" id="ARBA00007469"/>
    </source>
</evidence>
<dbReference type="InterPro" id="IPR001568">
    <property type="entry name" value="RNase_T2-like"/>
</dbReference>
<dbReference type="InterPro" id="IPR033130">
    <property type="entry name" value="RNase_T2_His_AS_2"/>
</dbReference>
<dbReference type="CDD" id="cd01061">
    <property type="entry name" value="RNase_T2_euk"/>
    <property type="match status" value="1"/>
</dbReference>
<dbReference type="GO" id="GO:0033897">
    <property type="term" value="F:ribonuclease T2 activity"/>
    <property type="evidence" value="ECO:0007669"/>
    <property type="project" value="UniProtKB-EC"/>
</dbReference>
<organism evidence="8 9">
    <name type="scientific">Salinomyces thailandicus</name>
    <dbReference type="NCBI Taxonomy" id="706561"/>
    <lineage>
        <taxon>Eukaryota</taxon>
        <taxon>Fungi</taxon>
        <taxon>Dikarya</taxon>
        <taxon>Ascomycota</taxon>
        <taxon>Pezizomycotina</taxon>
        <taxon>Dothideomycetes</taxon>
        <taxon>Dothideomycetidae</taxon>
        <taxon>Mycosphaerellales</taxon>
        <taxon>Teratosphaeriaceae</taxon>
        <taxon>Salinomyces</taxon>
    </lineage>
</organism>
<dbReference type="EMBL" id="NAJL01000014">
    <property type="protein sequence ID" value="TKA29600.1"/>
    <property type="molecule type" value="Genomic_DNA"/>
</dbReference>
<comment type="caution">
    <text evidence="8">The sequence shown here is derived from an EMBL/GenBank/DDBJ whole genome shotgun (WGS) entry which is preliminary data.</text>
</comment>
<dbReference type="InterPro" id="IPR036430">
    <property type="entry name" value="RNase_T2-like_sf"/>
</dbReference>
<evidence type="ECO:0000256" key="4">
    <source>
        <dbReference type="ARBA" id="ARBA00023157"/>
    </source>
</evidence>
<evidence type="ECO:0000313" key="8">
    <source>
        <dbReference type="EMBL" id="TKA29600.1"/>
    </source>
</evidence>
<dbReference type="OrthoDB" id="435754at2759"/>
<keyword evidence="7" id="KW-0732">Signal</keyword>
<evidence type="ECO:0000256" key="7">
    <source>
        <dbReference type="SAM" id="SignalP"/>
    </source>
</evidence>
<evidence type="ECO:0000313" key="9">
    <source>
        <dbReference type="Proteomes" id="UP000308549"/>
    </source>
</evidence>
<evidence type="ECO:0000256" key="2">
    <source>
        <dbReference type="ARBA" id="ARBA00012571"/>
    </source>
</evidence>
<sequence>MKLSTTAAALALVATVSAVDSCCVETYGGLLLQTQFWDVNTGLEDEGQLLPANSWTIHGLWPDYCNGSYTQYCDLSRQYDPSPSPNTTTGTPSGTPVPPYNGSNIGTFLPPLGRYDLLAYMNKYWISQGSPNPDFWAHEFSKHATCFSTFDIPCYGPKYTPHEDVVDFFETVVKYFMRLPTWSWLASSNILPSNSTSYTLADMESALRQQYLATPYLGCSGPRYNETTAGANSTDGGRTVLTEVWYYFHAFGRPQDGRSVPVERSGSSSCATSKGAIRYYERANGSVAYH</sequence>
<reference evidence="8 9" key="1">
    <citation type="submission" date="2017-03" db="EMBL/GenBank/DDBJ databases">
        <title>Genomes of endolithic fungi from Antarctica.</title>
        <authorList>
            <person name="Coleine C."/>
            <person name="Masonjones S."/>
            <person name="Stajich J.E."/>
        </authorList>
    </citation>
    <scope>NUCLEOTIDE SEQUENCE [LARGE SCALE GENOMIC DNA]</scope>
    <source>
        <strain evidence="8 9">CCFEE 6315</strain>
    </source>
</reference>
<feature type="active site" evidence="5">
    <location>
        <position position="143"/>
    </location>
</feature>
<dbReference type="Pfam" id="PF00445">
    <property type="entry name" value="Ribonuclease_T2"/>
    <property type="match status" value="1"/>
</dbReference>
<dbReference type="InterPro" id="IPR018188">
    <property type="entry name" value="RNase_T2_His_AS_1"/>
</dbReference>
<feature type="signal peptide" evidence="7">
    <location>
        <begin position="1"/>
        <end position="18"/>
    </location>
</feature>
<keyword evidence="3" id="KW-0255">Endonuclease</keyword>
<dbReference type="GO" id="GO:0006401">
    <property type="term" value="P:RNA catabolic process"/>
    <property type="evidence" value="ECO:0007669"/>
    <property type="project" value="TreeGrafter"/>
</dbReference>
<keyword evidence="3" id="KW-0540">Nuclease</keyword>
<dbReference type="PROSITE" id="PS00530">
    <property type="entry name" value="RNASE_T2_1"/>
    <property type="match status" value="1"/>
</dbReference>
<gene>
    <name evidence="8" type="ORF">B0A50_03614</name>
</gene>
<accession>A0A4U0U3I0</accession>
<proteinExistence type="inferred from homology"/>
<keyword evidence="4" id="KW-1015">Disulfide bond</keyword>
<dbReference type="GO" id="GO:0003723">
    <property type="term" value="F:RNA binding"/>
    <property type="evidence" value="ECO:0007669"/>
    <property type="project" value="InterPro"/>
</dbReference>
<dbReference type="InterPro" id="IPR033697">
    <property type="entry name" value="Ribonuclease_T2_eukaryotic"/>
</dbReference>
<feature type="chain" id="PRO_5020622221" description="ribonuclease T2" evidence="7">
    <location>
        <begin position="19"/>
        <end position="290"/>
    </location>
</feature>
<dbReference type="PANTHER" id="PTHR11240">
    <property type="entry name" value="RIBONUCLEASE T2"/>
    <property type="match status" value="1"/>
</dbReference>
<dbReference type="AlphaFoldDB" id="A0A4U0U3I0"/>